<dbReference type="EMBL" id="MNCJ02000324">
    <property type="protein sequence ID" value="KAF5793175.1"/>
    <property type="molecule type" value="Genomic_DNA"/>
</dbReference>
<gene>
    <name evidence="2" type="ORF">HanXRQr2_Chr09g0414501</name>
</gene>
<dbReference type="AlphaFoldDB" id="A0A9K3NAY1"/>
<sequence length="150" mass="17714">MEPSKISSETTVFFPFPCLLLLLSFSVSYRSIPFRVWIRKHGLLLFQNSNPRSQNLISNFKSLFLSFSLSLSQRFRDLDLPSRFMLFRHSPYSPSGSSLTVHAVQIPIPIWIFPFEIHVFLWWIFPFKIHVSCLVEFKKLERLDLTFNNL</sequence>
<evidence type="ECO:0000313" key="2">
    <source>
        <dbReference type="EMBL" id="KAF5793175.1"/>
    </source>
</evidence>
<feature type="transmembrane region" description="Helical" evidence="1">
    <location>
        <begin position="12"/>
        <end position="32"/>
    </location>
</feature>
<reference evidence="2" key="2">
    <citation type="submission" date="2020-06" db="EMBL/GenBank/DDBJ databases">
        <title>Helianthus annuus Genome sequencing and assembly Release 2.</title>
        <authorList>
            <person name="Gouzy J."/>
            <person name="Langlade N."/>
            <person name="Munos S."/>
        </authorList>
    </citation>
    <scope>NUCLEOTIDE SEQUENCE</scope>
    <source>
        <tissue evidence="2">Leaves</tissue>
    </source>
</reference>
<protein>
    <recommendedName>
        <fullName evidence="4">Transmembrane protein</fullName>
    </recommendedName>
</protein>
<evidence type="ECO:0000313" key="3">
    <source>
        <dbReference type="Proteomes" id="UP000215914"/>
    </source>
</evidence>
<keyword evidence="1" id="KW-1133">Transmembrane helix</keyword>
<proteinExistence type="predicted"/>
<dbReference type="Proteomes" id="UP000215914">
    <property type="component" value="Unassembled WGS sequence"/>
</dbReference>
<organism evidence="2 3">
    <name type="scientific">Helianthus annuus</name>
    <name type="common">Common sunflower</name>
    <dbReference type="NCBI Taxonomy" id="4232"/>
    <lineage>
        <taxon>Eukaryota</taxon>
        <taxon>Viridiplantae</taxon>
        <taxon>Streptophyta</taxon>
        <taxon>Embryophyta</taxon>
        <taxon>Tracheophyta</taxon>
        <taxon>Spermatophyta</taxon>
        <taxon>Magnoliopsida</taxon>
        <taxon>eudicotyledons</taxon>
        <taxon>Gunneridae</taxon>
        <taxon>Pentapetalae</taxon>
        <taxon>asterids</taxon>
        <taxon>campanulids</taxon>
        <taxon>Asterales</taxon>
        <taxon>Asteraceae</taxon>
        <taxon>Asteroideae</taxon>
        <taxon>Heliantheae alliance</taxon>
        <taxon>Heliantheae</taxon>
        <taxon>Helianthus</taxon>
    </lineage>
</organism>
<evidence type="ECO:0008006" key="4">
    <source>
        <dbReference type="Google" id="ProtNLM"/>
    </source>
</evidence>
<accession>A0A9K3NAY1</accession>
<keyword evidence="1" id="KW-0812">Transmembrane</keyword>
<dbReference type="Gramene" id="mRNA:HanXRQr2_Chr09g0414501">
    <property type="protein sequence ID" value="mRNA:HanXRQr2_Chr09g0414501"/>
    <property type="gene ID" value="HanXRQr2_Chr09g0414501"/>
</dbReference>
<name>A0A9K3NAY1_HELAN</name>
<keyword evidence="3" id="KW-1185">Reference proteome</keyword>
<reference evidence="2" key="1">
    <citation type="journal article" date="2017" name="Nature">
        <title>The sunflower genome provides insights into oil metabolism, flowering and Asterid evolution.</title>
        <authorList>
            <person name="Badouin H."/>
            <person name="Gouzy J."/>
            <person name="Grassa C.J."/>
            <person name="Murat F."/>
            <person name="Staton S.E."/>
            <person name="Cottret L."/>
            <person name="Lelandais-Briere C."/>
            <person name="Owens G.L."/>
            <person name="Carrere S."/>
            <person name="Mayjonade B."/>
            <person name="Legrand L."/>
            <person name="Gill N."/>
            <person name="Kane N.C."/>
            <person name="Bowers J.E."/>
            <person name="Hubner S."/>
            <person name="Bellec A."/>
            <person name="Berard A."/>
            <person name="Berges H."/>
            <person name="Blanchet N."/>
            <person name="Boniface M.C."/>
            <person name="Brunel D."/>
            <person name="Catrice O."/>
            <person name="Chaidir N."/>
            <person name="Claudel C."/>
            <person name="Donnadieu C."/>
            <person name="Faraut T."/>
            <person name="Fievet G."/>
            <person name="Helmstetter N."/>
            <person name="King M."/>
            <person name="Knapp S.J."/>
            <person name="Lai Z."/>
            <person name="Le Paslier M.C."/>
            <person name="Lippi Y."/>
            <person name="Lorenzon L."/>
            <person name="Mandel J.R."/>
            <person name="Marage G."/>
            <person name="Marchand G."/>
            <person name="Marquand E."/>
            <person name="Bret-Mestries E."/>
            <person name="Morien E."/>
            <person name="Nambeesan S."/>
            <person name="Nguyen T."/>
            <person name="Pegot-Espagnet P."/>
            <person name="Pouilly N."/>
            <person name="Raftis F."/>
            <person name="Sallet E."/>
            <person name="Schiex T."/>
            <person name="Thomas J."/>
            <person name="Vandecasteele C."/>
            <person name="Vares D."/>
            <person name="Vear F."/>
            <person name="Vautrin S."/>
            <person name="Crespi M."/>
            <person name="Mangin B."/>
            <person name="Burke J.M."/>
            <person name="Salse J."/>
            <person name="Munos S."/>
            <person name="Vincourt P."/>
            <person name="Rieseberg L.H."/>
            <person name="Langlade N.B."/>
        </authorList>
    </citation>
    <scope>NUCLEOTIDE SEQUENCE</scope>
    <source>
        <tissue evidence="2">Leaves</tissue>
    </source>
</reference>
<comment type="caution">
    <text evidence="2">The sequence shown here is derived from an EMBL/GenBank/DDBJ whole genome shotgun (WGS) entry which is preliminary data.</text>
</comment>
<keyword evidence="1" id="KW-0472">Membrane</keyword>
<evidence type="ECO:0000256" key="1">
    <source>
        <dbReference type="SAM" id="Phobius"/>
    </source>
</evidence>